<sequence length="109" mass="12273">MTDEEKSEPEIERYCSPRFFLGALATDGAPMRLAVKISRGYAKALGRLAGTELNEWMQTTAQSCVARGWQEGALAMLCTPSENQRAAYEQRARDYLRSHADTKEWMTHG</sequence>
<protein>
    <submittedName>
        <fullName evidence="1">Uncharacterized protein</fullName>
    </submittedName>
</protein>
<reference evidence="1" key="1">
    <citation type="submission" date="2023-06" db="EMBL/GenBank/DDBJ databases">
        <title>Genome sequence of Nocardioides sp. SOB44.</title>
        <authorList>
            <person name="Zhang G."/>
        </authorList>
    </citation>
    <scope>NUCLEOTIDE SEQUENCE</scope>
    <source>
        <strain evidence="1">SOB44</strain>
    </source>
</reference>
<evidence type="ECO:0000313" key="1">
    <source>
        <dbReference type="EMBL" id="MDO3394908.1"/>
    </source>
</evidence>
<dbReference type="RefSeq" id="WP_302705908.1">
    <property type="nucleotide sequence ID" value="NZ_JAULSC010000002.1"/>
</dbReference>
<gene>
    <name evidence="1" type="ORF">QWJ41_04200</name>
</gene>
<accession>A0ABT8TPH9</accession>
<dbReference type="EMBL" id="JAULSC010000002">
    <property type="protein sequence ID" value="MDO3394908.1"/>
    <property type="molecule type" value="Genomic_DNA"/>
</dbReference>
<name>A0ABT8TPH9_9ACTN</name>
<evidence type="ECO:0000313" key="2">
    <source>
        <dbReference type="Proteomes" id="UP001168363"/>
    </source>
</evidence>
<keyword evidence="2" id="KW-1185">Reference proteome</keyword>
<proteinExistence type="predicted"/>
<dbReference type="Proteomes" id="UP001168363">
    <property type="component" value="Unassembled WGS sequence"/>
</dbReference>
<organism evidence="1 2">
    <name type="scientific">Nocardioides cremeus</name>
    <dbReference type="NCBI Taxonomy" id="3058044"/>
    <lineage>
        <taxon>Bacteria</taxon>
        <taxon>Bacillati</taxon>
        <taxon>Actinomycetota</taxon>
        <taxon>Actinomycetes</taxon>
        <taxon>Propionibacteriales</taxon>
        <taxon>Nocardioidaceae</taxon>
        <taxon>Nocardioides</taxon>
    </lineage>
</organism>
<comment type="caution">
    <text evidence="1">The sequence shown here is derived from an EMBL/GenBank/DDBJ whole genome shotgun (WGS) entry which is preliminary data.</text>
</comment>